<reference evidence="3" key="1">
    <citation type="submission" date="2007-11" db="EMBL/GenBank/DDBJ databases">
        <authorList>
            <person name="Fulton L."/>
            <person name="Clifton S."/>
            <person name="Fulton B."/>
            <person name="Xu J."/>
            <person name="Minx P."/>
            <person name="Pepin K.H."/>
            <person name="Johnson M."/>
            <person name="Thiruvilangam P."/>
            <person name="Bhonagiri V."/>
            <person name="Nash W.E."/>
            <person name="Mardis E.R."/>
            <person name="Wilson R.K."/>
        </authorList>
    </citation>
    <scope>NUCLEOTIDE SEQUENCE [LARGE SCALE GENOMIC DNA]</scope>
    <source>
        <strain evidence="3">DSM 1402</strain>
    </source>
</reference>
<feature type="domain" description="Transposase IS200-like" evidence="2">
    <location>
        <begin position="11"/>
        <end position="130"/>
    </location>
</feature>
<dbReference type="InterPro" id="IPR036515">
    <property type="entry name" value="Transposase_17_sf"/>
</dbReference>
<evidence type="ECO:0000313" key="4">
    <source>
        <dbReference type="Proteomes" id="UP000005798"/>
    </source>
</evidence>
<dbReference type="SUPFAM" id="SSF143422">
    <property type="entry name" value="Transposase IS200-like"/>
    <property type="match status" value="1"/>
</dbReference>
<keyword evidence="4" id="KW-1185">Reference proteome</keyword>
<dbReference type="eggNOG" id="COG1943">
    <property type="taxonomic scope" value="Bacteria"/>
</dbReference>
<dbReference type="InterPro" id="IPR002686">
    <property type="entry name" value="Transposase_17"/>
</dbReference>
<organism evidence="3 4">
    <name type="scientific">Thomasclavelia ramosa DSM 1402</name>
    <dbReference type="NCBI Taxonomy" id="445974"/>
    <lineage>
        <taxon>Bacteria</taxon>
        <taxon>Bacillati</taxon>
        <taxon>Bacillota</taxon>
        <taxon>Erysipelotrichia</taxon>
        <taxon>Erysipelotrichales</taxon>
        <taxon>Coprobacillaceae</taxon>
        <taxon>Thomasclavelia</taxon>
    </lineage>
</organism>
<dbReference type="EMBL" id="ABFX02000008">
    <property type="protein sequence ID" value="EDS17526.1"/>
    <property type="molecule type" value="Genomic_DNA"/>
</dbReference>
<name>B0N6T8_9FIRM</name>
<dbReference type="Proteomes" id="UP000005798">
    <property type="component" value="Unassembled WGS sequence"/>
</dbReference>
<dbReference type="Gene3D" id="3.30.70.1290">
    <property type="entry name" value="Transposase IS200-like"/>
    <property type="match status" value="1"/>
</dbReference>
<dbReference type="GO" id="GO:0004803">
    <property type="term" value="F:transposase activity"/>
    <property type="evidence" value="ECO:0007669"/>
    <property type="project" value="InterPro"/>
</dbReference>
<dbReference type="HOGENOM" id="CLU_101320_0_0_9"/>
<sequence>MKDTKSLSHTSYRCKSHIVIVPKFRRMVIYNKLRHDIRLIIKTLIERKPGIELIEGELCPDHIHLLLEIPPKYSVAEFMGYLKSKSTLMIFDRHASMEYKYGNRKFWARGYFVDTVGKNEKTVREYIQNQLAEDKLSNQMSMEEFIDPFTGEPVEGYKKKKKSKRPFEGQ</sequence>
<dbReference type="SMART" id="SM01321">
    <property type="entry name" value="Y1_Tnp"/>
    <property type="match status" value="1"/>
</dbReference>
<dbReference type="GO" id="GO:0003677">
    <property type="term" value="F:DNA binding"/>
    <property type="evidence" value="ECO:0007669"/>
    <property type="project" value="InterPro"/>
</dbReference>
<dbReference type="Pfam" id="PF01797">
    <property type="entry name" value="Y1_Tnp"/>
    <property type="match status" value="1"/>
</dbReference>
<proteinExistence type="predicted"/>
<evidence type="ECO:0000259" key="2">
    <source>
        <dbReference type="SMART" id="SM01321"/>
    </source>
</evidence>
<protein>
    <submittedName>
        <fullName evidence="3">Transposase-like protein</fullName>
    </submittedName>
</protein>
<feature type="region of interest" description="Disordered" evidence="1">
    <location>
        <begin position="150"/>
        <end position="170"/>
    </location>
</feature>
<evidence type="ECO:0000256" key="1">
    <source>
        <dbReference type="SAM" id="MobiDB-lite"/>
    </source>
</evidence>
<dbReference type="AlphaFoldDB" id="B0N6T8"/>
<accession>B0N6T8</accession>
<evidence type="ECO:0000313" key="3">
    <source>
        <dbReference type="EMBL" id="EDS17526.1"/>
    </source>
</evidence>
<dbReference type="PANTHER" id="PTHR33360:SF2">
    <property type="entry name" value="TRANSPOSASE FOR INSERTION SEQUENCE ELEMENT IS200"/>
    <property type="match status" value="1"/>
</dbReference>
<dbReference type="NCBIfam" id="NF033573">
    <property type="entry name" value="transpos_IS200"/>
    <property type="match status" value="1"/>
</dbReference>
<comment type="caution">
    <text evidence="3">The sequence shown here is derived from an EMBL/GenBank/DDBJ whole genome shotgun (WGS) entry which is preliminary data.</text>
</comment>
<dbReference type="PANTHER" id="PTHR33360">
    <property type="entry name" value="TRANSPOSASE FOR INSERTION SEQUENCE ELEMENT IS200"/>
    <property type="match status" value="1"/>
</dbReference>
<gene>
    <name evidence="3" type="ORF">CLORAM_02319</name>
</gene>
<dbReference type="RefSeq" id="WP_003538094.1">
    <property type="nucleotide sequence ID" value="NZ_DS499659.1"/>
</dbReference>
<dbReference type="GO" id="GO:0006313">
    <property type="term" value="P:DNA transposition"/>
    <property type="evidence" value="ECO:0007669"/>
    <property type="project" value="InterPro"/>
</dbReference>
<reference evidence="3" key="2">
    <citation type="submission" date="2014-06" db="EMBL/GenBank/DDBJ databases">
        <title>Draft genome sequence of Clostridium ramosum(DSM 1402).</title>
        <authorList>
            <person name="Sudarsanam P."/>
            <person name="Ley R."/>
            <person name="Guruge J."/>
            <person name="Turnbaugh P.J."/>
            <person name="Mahowald M."/>
            <person name="Liep D."/>
            <person name="Gordon J."/>
        </authorList>
    </citation>
    <scope>NUCLEOTIDE SEQUENCE</scope>
    <source>
        <strain evidence="3">DSM 1402</strain>
    </source>
</reference>